<organism evidence="2 3">
    <name type="scientific">Falsiroseomonas oleicola</name>
    <dbReference type="NCBI Taxonomy" id="2801474"/>
    <lineage>
        <taxon>Bacteria</taxon>
        <taxon>Pseudomonadati</taxon>
        <taxon>Pseudomonadota</taxon>
        <taxon>Alphaproteobacteria</taxon>
        <taxon>Acetobacterales</taxon>
        <taxon>Roseomonadaceae</taxon>
        <taxon>Falsiroseomonas</taxon>
    </lineage>
</organism>
<dbReference type="EMBL" id="JAERQM010000002">
    <property type="protein sequence ID" value="MBU8543989.1"/>
    <property type="molecule type" value="Genomic_DNA"/>
</dbReference>
<evidence type="ECO:0000313" key="2">
    <source>
        <dbReference type="EMBL" id="MBU8543989.1"/>
    </source>
</evidence>
<dbReference type="NCBIfam" id="NF045541">
    <property type="entry name" value="scaf_prot_MCP2"/>
    <property type="match status" value="1"/>
</dbReference>
<name>A0ABS6H6B9_9PROT</name>
<reference evidence="2 3" key="1">
    <citation type="submission" date="2021-01" db="EMBL/GenBank/DDBJ databases">
        <title>Roseomonas sp. nov, a bacterium isolated from an oil production mixture in Yumen Oilfield.</title>
        <authorList>
            <person name="Wu D."/>
        </authorList>
    </citation>
    <scope>NUCLEOTIDE SEQUENCE [LARGE SCALE GENOMIC DNA]</scope>
    <source>
        <strain evidence="2 3">ROY-5-3</strain>
    </source>
</reference>
<feature type="compositionally biased region" description="Basic and acidic residues" evidence="1">
    <location>
        <begin position="231"/>
        <end position="241"/>
    </location>
</feature>
<evidence type="ECO:0000256" key="1">
    <source>
        <dbReference type="SAM" id="MobiDB-lite"/>
    </source>
</evidence>
<feature type="compositionally biased region" description="Low complexity" evidence="1">
    <location>
        <begin position="216"/>
        <end position="228"/>
    </location>
</feature>
<sequence length="660" mass="71028">MPEAQAAPEGAVLTRRAPRAGDNAVRLLADAALAFAPASYNADTGEVDVVWSTGAAVRRFDWWDGTYYDEELDLAGADLSRFQAGAPLLLDHWAEVRNLVGSIAPGSARVEGNQGTARLRFDRTSEEGQMAEAKVAAGHLRHVSIGYRVQTWEKIEAQGQVPRWIARAWIPHEVSFVPVPADAGAGTRSACGAPPQPEPTTTTRAPGAHIPEGQMPDETQTPAAPATETPEDARKAERARSAEIRKRARALNLGEPLIDEMCDSGLTVEQAAMRMTDELAKRTPAPPPANPRVEMGQDHTDPAEIRTAMAQAIAAAHQPSFKVTHARAAEYRGWRPSDMAAELLRARGERVIPKAREELADLAFGTRNMLGTTDFPLLMAAATNMMLMADYMQATPTYRRIFAQRNFNDFKEHQFLQAGDFPQLLELGEHGEIKSGAMSEKKEVVSLKTFARRISVTRKLLVNDSLGAFADFGRLIGRRVLDFENATAFAKLAENSGAGPTLLEGAAAMMTTGRGNRATSGGAIDVTTISAGRTAMMGFTSLDGLKLNIVPRILLTGPAYLTVAEQFTAAGVQPAEAAKVNPFAGRLEPVADANVTGNKWYLFAEPGQHPAFVYGYLGGQQGPMVAAGPQRGVDGFEVEVKLDFAVGGIDWRSAYFNPGA</sequence>
<protein>
    <submittedName>
        <fullName evidence="2">Terminase</fullName>
    </submittedName>
</protein>
<dbReference type="RefSeq" id="WP_216874762.1">
    <property type="nucleotide sequence ID" value="NZ_JAERQM010000002.1"/>
</dbReference>
<dbReference type="Proteomes" id="UP000689967">
    <property type="component" value="Unassembled WGS sequence"/>
</dbReference>
<keyword evidence="3" id="KW-1185">Reference proteome</keyword>
<feature type="region of interest" description="Disordered" evidence="1">
    <location>
        <begin position="185"/>
        <end position="241"/>
    </location>
</feature>
<accession>A0ABS6H6B9</accession>
<proteinExistence type="predicted"/>
<gene>
    <name evidence="2" type="ORF">JJQ90_09755</name>
</gene>
<evidence type="ECO:0000313" key="3">
    <source>
        <dbReference type="Proteomes" id="UP000689967"/>
    </source>
</evidence>
<dbReference type="Pfam" id="PF25209">
    <property type="entry name" value="Phage_capsid_4"/>
    <property type="match status" value="1"/>
</dbReference>
<comment type="caution">
    <text evidence="2">The sequence shown here is derived from an EMBL/GenBank/DDBJ whole genome shotgun (WGS) entry which is preliminary data.</text>
</comment>